<name>A0ACB8AF43_9AGAM</name>
<evidence type="ECO:0000313" key="1">
    <source>
        <dbReference type="EMBL" id="KAH7911523.1"/>
    </source>
</evidence>
<protein>
    <submittedName>
        <fullName evidence="1">Kinase-like domain-containing protein</fullName>
    </submittedName>
</protein>
<feature type="non-terminal residue" evidence="1">
    <location>
        <position position="1"/>
    </location>
</feature>
<dbReference type="Proteomes" id="UP000790377">
    <property type="component" value="Unassembled WGS sequence"/>
</dbReference>
<dbReference type="EMBL" id="MU267675">
    <property type="protein sequence ID" value="KAH7911523.1"/>
    <property type="molecule type" value="Genomic_DNA"/>
</dbReference>
<gene>
    <name evidence="1" type="ORF">BJ138DRAFT_964430</name>
</gene>
<proteinExistence type="predicted"/>
<feature type="non-terminal residue" evidence="1">
    <location>
        <position position="210"/>
    </location>
</feature>
<keyword evidence="2" id="KW-1185">Reference proteome</keyword>
<sequence length="210" mass="23622">ALVLDLLGADIESLRRACGGKLSISATLLIAINIIPVIKYIHSKYFVHRDIKPGNILLGPQGNEGSITLVDFGFARRYGNPRTGVHQPFIDKKSMIGTVRFASLNTHLGIAQSRRDDIESLAYTLLDCMRPLPWDSIVGGSPKQFEDRVREKKKSWTVDRLCSELPSPFKILLSHARGLAYDEEPGYDFLQNKFLEELKCRGHSPRESWS</sequence>
<comment type="caution">
    <text evidence="1">The sequence shown here is derived from an EMBL/GenBank/DDBJ whole genome shotgun (WGS) entry which is preliminary data.</text>
</comment>
<accession>A0ACB8AF43</accession>
<evidence type="ECO:0000313" key="2">
    <source>
        <dbReference type="Proteomes" id="UP000790377"/>
    </source>
</evidence>
<organism evidence="1 2">
    <name type="scientific">Hygrophoropsis aurantiaca</name>
    <dbReference type="NCBI Taxonomy" id="72124"/>
    <lineage>
        <taxon>Eukaryota</taxon>
        <taxon>Fungi</taxon>
        <taxon>Dikarya</taxon>
        <taxon>Basidiomycota</taxon>
        <taxon>Agaricomycotina</taxon>
        <taxon>Agaricomycetes</taxon>
        <taxon>Agaricomycetidae</taxon>
        <taxon>Boletales</taxon>
        <taxon>Coniophorineae</taxon>
        <taxon>Hygrophoropsidaceae</taxon>
        <taxon>Hygrophoropsis</taxon>
    </lineage>
</organism>
<reference evidence="1" key="1">
    <citation type="journal article" date="2021" name="New Phytol.">
        <title>Evolutionary innovations through gain and loss of genes in the ectomycorrhizal Boletales.</title>
        <authorList>
            <person name="Wu G."/>
            <person name="Miyauchi S."/>
            <person name="Morin E."/>
            <person name="Kuo A."/>
            <person name="Drula E."/>
            <person name="Varga T."/>
            <person name="Kohler A."/>
            <person name="Feng B."/>
            <person name="Cao Y."/>
            <person name="Lipzen A."/>
            <person name="Daum C."/>
            <person name="Hundley H."/>
            <person name="Pangilinan J."/>
            <person name="Johnson J."/>
            <person name="Barry K."/>
            <person name="LaButti K."/>
            <person name="Ng V."/>
            <person name="Ahrendt S."/>
            <person name="Min B."/>
            <person name="Choi I.G."/>
            <person name="Park H."/>
            <person name="Plett J.M."/>
            <person name="Magnuson J."/>
            <person name="Spatafora J.W."/>
            <person name="Nagy L.G."/>
            <person name="Henrissat B."/>
            <person name="Grigoriev I.V."/>
            <person name="Yang Z.L."/>
            <person name="Xu J."/>
            <person name="Martin F.M."/>
        </authorList>
    </citation>
    <scope>NUCLEOTIDE SEQUENCE</scope>
    <source>
        <strain evidence="1">ATCC 28755</strain>
    </source>
</reference>